<feature type="signal peptide" evidence="2">
    <location>
        <begin position="1"/>
        <end position="19"/>
    </location>
</feature>
<evidence type="ECO:0000256" key="2">
    <source>
        <dbReference type="SAM" id="SignalP"/>
    </source>
</evidence>
<dbReference type="WBParaSite" id="MBELARI_LOCUS3215">
    <property type="protein sequence ID" value="MBELARI_LOCUS3215"/>
    <property type="gene ID" value="MBELARI_LOCUS3215"/>
</dbReference>
<evidence type="ECO:0008006" key="5">
    <source>
        <dbReference type="Google" id="ProtNLM"/>
    </source>
</evidence>
<evidence type="ECO:0000313" key="4">
    <source>
        <dbReference type="WBParaSite" id="MBELARI_LOCUS3215"/>
    </source>
</evidence>
<sequence>MNVIGSIFLLAIIFTFSDAYAIRCFVFNCDDSGSDHTKDPSPAGPSIETQHFEDHDRPTTQQILDEFHDDHSTQKAFHVEEGSDRTTQLQGEKTTSGVFLKDQDKSTPLAFDKERSTPENIVKDFDHTKDTTQHPFTRKFNRKHSTTESS</sequence>
<keyword evidence="3" id="KW-1185">Reference proteome</keyword>
<reference evidence="4" key="1">
    <citation type="submission" date="2024-02" db="UniProtKB">
        <authorList>
            <consortium name="WormBaseParasite"/>
        </authorList>
    </citation>
    <scope>IDENTIFICATION</scope>
</reference>
<dbReference type="AlphaFoldDB" id="A0AAF3F9D6"/>
<feature type="region of interest" description="Disordered" evidence="1">
    <location>
        <begin position="34"/>
        <end position="57"/>
    </location>
</feature>
<evidence type="ECO:0000313" key="3">
    <source>
        <dbReference type="Proteomes" id="UP000887575"/>
    </source>
</evidence>
<feature type="compositionally biased region" description="Polar residues" evidence="1">
    <location>
        <begin position="85"/>
        <end position="97"/>
    </location>
</feature>
<feature type="compositionally biased region" description="Basic and acidic residues" evidence="1">
    <location>
        <begin position="101"/>
        <end position="132"/>
    </location>
</feature>
<dbReference type="Proteomes" id="UP000887575">
    <property type="component" value="Unassembled WGS sequence"/>
</dbReference>
<feature type="region of interest" description="Disordered" evidence="1">
    <location>
        <begin position="79"/>
        <end position="150"/>
    </location>
</feature>
<feature type="chain" id="PRO_5042084903" description="Secreted protein" evidence="2">
    <location>
        <begin position="20"/>
        <end position="150"/>
    </location>
</feature>
<proteinExistence type="predicted"/>
<accession>A0AAF3F9D6</accession>
<organism evidence="3 4">
    <name type="scientific">Mesorhabditis belari</name>
    <dbReference type="NCBI Taxonomy" id="2138241"/>
    <lineage>
        <taxon>Eukaryota</taxon>
        <taxon>Metazoa</taxon>
        <taxon>Ecdysozoa</taxon>
        <taxon>Nematoda</taxon>
        <taxon>Chromadorea</taxon>
        <taxon>Rhabditida</taxon>
        <taxon>Rhabditina</taxon>
        <taxon>Rhabditomorpha</taxon>
        <taxon>Rhabditoidea</taxon>
        <taxon>Rhabditidae</taxon>
        <taxon>Mesorhabditinae</taxon>
        <taxon>Mesorhabditis</taxon>
    </lineage>
</organism>
<keyword evidence="2" id="KW-0732">Signal</keyword>
<protein>
    <recommendedName>
        <fullName evidence="5">Secreted protein</fullName>
    </recommendedName>
</protein>
<name>A0AAF3F9D6_9BILA</name>
<evidence type="ECO:0000256" key="1">
    <source>
        <dbReference type="SAM" id="MobiDB-lite"/>
    </source>
</evidence>